<feature type="chain" id="PRO_5043588955" evidence="4">
    <location>
        <begin position="23"/>
        <end position="557"/>
    </location>
</feature>
<dbReference type="PANTHER" id="PTHR30290">
    <property type="entry name" value="PERIPLASMIC BINDING COMPONENT OF ABC TRANSPORTER"/>
    <property type="match status" value="1"/>
</dbReference>
<dbReference type="InterPro" id="IPR039424">
    <property type="entry name" value="SBP_5"/>
</dbReference>
<dbReference type="Gene3D" id="3.10.105.10">
    <property type="entry name" value="Dipeptide-binding Protein, Domain 3"/>
    <property type="match status" value="1"/>
</dbReference>
<evidence type="ECO:0000313" key="7">
    <source>
        <dbReference type="Proteomes" id="UP001242045"/>
    </source>
</evidence>
<dbReference type="GO" id="GO:1904680">
    <property type="term" value="F:peptide transmembrane transporter activity"/>
    <property type="evidence" value="ECO:0007669"/>
    <property type="project" value="TreeGrafter"/>
</dbReference>
<feature type="signal peptide" evidence="4">
    <location>
        <begin position="1"/>
        <end position="22"/>
    </location>
</feature>
<dbReference type="PROSITE" id="PS51318">
    <property type="entry name" value="TAT"/>
    <property type="match status" value="1"/>
</dbReference>
<keyword evidence="2" id="KW-0813">Transport</keyword>
<dbReference type="Pfam" id="PF00496">
    <property type="entry name" value="SBP_bac_5"/>
    <property type="match status" value="1"/>
</dbReference>
<comment type="caution">
    <text evidence="6">The sequence shown here is derived from an EMBL/GenBank/DDBJ whole genome shotgun (WGS) entry which is preliminary data.</text>
</comment>
<dbReference type="InterPro" id="IPR000914">
    <property type="entry name" value="SBP_5_dom"/>
</dbReference>
<keyword evidence="3 4" id="KW-0732">Signal</keyword>
<accession>A0AAW8DAH8</accession>
<evidence type="ECO:0000256" key="4">
    <source>
        <dbReference type="SAM" id="SignalP"/>
    </source>
</evidence>
<comment type="similarity">
    <text evidence="1">Belongs to the bacterial solute-binding protein 5 family.</text>
</comment>
<dbReference type="InterPro" id="IPR030678">
    <property type="entry name" value="Peptide/Ni-bd"/>
</dbReference>
<dbReference type="GO" id="GO:0015833">
    <property type="term" value="P:peptide transport"/>
    <property type="evidence" value="ECO:0007669"/>
    <property type="project" value="TreeGrafter"/>
</dbReference>
<gene>
    <name evidence="6" type="ORF">J2W31_005510</name>
</gene>
<proteinExistence type="inferred from homology"/>
<dbReference type="PIRSF" id="PIRSF002741">
    <property type="entry name" value="MppA"/>
    <property type="match status" value="1"/>
</dbReference>
<sequence>MLRQLFRRAALALGATACLALAAPLSLAQPAPKAGGTALIALIQEPGSFNRFLTGQTGALLGRMVVEGLFDPDEQGNYLPLLAAQLPTQANGAVSADSLSVRYTLRPGLKWSDGQPLTSADYVFTFEAYRNPASTPAGDAITPAWQQIESVTAVDALNFVVKMKRPNPGYLELFNIVLPKHKFDSPVLTQVHAQSRLPLGTGPFVVKEWRTGDAIVLVRNPHYRQAGKPYLDQIVLKIIPNREVAMQGLLRGEVDTLFFPTTGDLPTLIKAQKEGNPIEIAMQGSKSWVEWLWLNNTSNGDAKRPHPVLGDPAVREAMDRAINRQQIIDQVFGGLGQLTGSFLYSGWAAVDIPATPYDPSKASQVLEAAGWKKGADGVRVRNNVRASLRFQTISGDRTRELYQQLIQQNLKDVGIEIKIQNVPSTVLFGGYKDGGLMKRGNFDIAMSRDGYVVDPVVWAGKFTTPQIPSAEHVEGLNFMFYSNAEYDRVVDQAATMVDMAERRKLYTQAARRFAADRPALPLYSSAWGTAWSRRLGGVKSVSWNGIWAQSADWYIAK</sequence>
<dbReference type="CDD" id="cd08513">
    <property type="entry name" value="PBP2_thermophilic_Hb8_like"/>
    <property type="match status" value="1"/>
</dbReference>
<reference evidence="6" key="1">
    <citation type="submission" date="2023-07" db="EMBL/GenBank/DDBJ databases">
        <title>Sorghum-associated microbial communities from plants grown in Nebraska, USA.</title>
        <authorList>
            <person name="Schachtman D."/>
        </authorList>
    </citation>
    <scope>NUCLEOTIDE SEQUENCE</scope>
    <source>
        <strain evidence="6">DS3754</strain>
    </source>
</reference>
<protein>
    <submittedName>
        <fullName evidence="6">Peptide/nickel transport system substrate-binding protein</fullName>
    </submittedName>
</protein>
<name>A0AAW8DAH8_9BURK</name>
<dbReference type="RefSeq" id="WP_307611385.1">
    <property type="nucleotide sequence ID" value="NZ_JAUSRD010000017.1"/>
</dbReference>
<evidence type="ECO:0000256" key="3">
    <source>
        <dbReference type="ARBA" id="ARBA00022729"/>
    </source>
</evidence>
<dbReference type="SUPFAM" id="SSF53850">
    <property type="entry name" value="Periplasmic binding protein-like II"/>
    <property type="match status" value="1"/>
</dbReference>
<dbReference type="GO" id="GO:0043190">
    <property type="term" value="C:ATP-binding cassette (ABC) transporter complex"/>
    <property type="evidence" value="ECO:0007669"/>
    <property type="project" value="InterPro"/>
</dbReference>
<evidence type="ECO:0000259" key="5">
    <source>
        <dbReference type="Pfam" id="PF00496"/>
    </source>
</evidence>
<dbReference type="EMBL" id="JAUSRD010000017">
    <property type="protein sequence ID" value="MDP9896375.1"/>
    <property type="molecule type" value="Genomic_DNA"/>
</dbReference>
<dbReference type="InterPro" id="IPR006311">
    <property type="entry name" value="TAT_signal"/>
</dbReference>
<dbReference type="Proteomes" id="UP001242045">
    <property type="component" value="Unassembled WGS sequence"/>
</dbReference>
<evidence type="ECO:0000313" key="6">
    <source>
        <dbReference type="EMBL" id="MDP9896375.1"/>
    </source>
</evidence>
<dbReference type="PANTHER" id="PTHR30290:SF9">
    <property type="entry name" value="OLIGOPEPTIDE-BINDING PROTEIN APPA"/>
    <property type="match status" value="1"/>
</dbReference>
<dbReference type="GO" id="GO:0030288">
    <property type="term" value="C:outer membrane-bounded periplasmic space"/>
    <property type="evidence" value="ECO:0007669"/>
    <property type="project" value="UniProtKB-ARBA"/>
</dbReference>
<organism evidence="6 7">
    <name type="scientific">Variovorax boronicumulans</name>
    <dbReference type="NCBI Taxonomy" id="436515"/>
    <lineage>
        <taxon>Bacteria</taxon>
        <taxon>Pseudomonadati</taxon>
        <taxon>Pseudomonadota</taxon>
        <taxon>Betaproteobacteria</taxon>
        <taxon>Burkholderiales</taxon>
        <taxon>Comamonadaceae</taxon>
        <taxon>Variovorax</taxon>
    </lineage>
</organism>
<evidence type="ECO:0000256" key="2">
    <source>
        <dbReference type="ARBA" id="ARBA00022448"/>
    </source>
</evidence>
<dbReference type="AlphaFoldDB" id="A0AAW8DAH8"/>
<dbReference type="Gene3D" id="3.40.190.10">
    <property type="entry name" value="Periplasmic binding protein-like II"/>
    <property type="match status" value="1"/>
</dbReference>
<evidence type="ECO:0000256" key="1">
    <source>
        <dbReference type="ARBA" id="ARBA00005695"/>
    </source>
</evidence>
<feature type="domain" description="Solute-binding protein family 5" evidence="5">
    <location>
        <begin position="93"/>
        <end position="451"/>
    </location>
</feature>